<feature type="region of interest" description="Disordered" evidence="1">
    <location>
        <begin position="492"/>
        <end position="522"/>
    </location>
</feature>
<evidence type="ECO:0000313" key="4">
    <source>
        <dbReference type="Proteomes" id="UP000323386"/>
    </source>
</evidence>
<evidence type="ECO:0008006" key="5">
    <source>
        <dbReference type="Google" id="ProtNLM"/>
    </source>
</evidence>
<dbReference type="OrthoDB" id="3365395at2759"/>
<evidence type="ECO:0000313" key="3">
    <source>
        <dbReference type="EMBL" id="SPO34901.1"/>
    </source>
</evidence>
<accession>A0A5C3EV00</accession>
<feature type="signal peptide" evidence="2">
    <location>
        <begin position="1"/>
        <end position="18"/>
    </location>
</feature>
<feature type="chain" id="PRO_5023035103" description="F-box domain-containing protein" evidence="2">
    <location>
        <begin position="19"/>
        <end position="558"/>
    </location>
</feature>
<keyword evidence="4" id="KW-1185">Reference proteome</keyword>
<evidence type="ECO:0000256" key="1">
    <source>
        <dbReference type="SAM" id="MobiDB-lite"/>
    </source>
</evidence>
<name>A0A5C3EV00_9BASI</name>
<reference evidence="3 4" key="1">
    <citation type="submission" date="2018-03" db="EMBL/GenBank/DDBJ databases">
        <authorList>
            <person name="Guldener U."/>
        </authorList>
    </citation>
    <scope>NUCLEOTIDE SEQUENCE [LARGE SCALE GENOMIC DNA]</scope>
    <source>
        <strain evidence="3 4">DAOM196992</strain>
    </source>
</reference>
<feature type="region of interest" description="Disordered" evidence="1">
    <location>
        <begin position="44"/>
        <end position="100"/>
    </location>
</feature>
<keyword evidence="2" id="KW-0732">Signal</keyword>
<dbReference type="AlphaFoldDB" id="A0A5C3EV00"/>
<evidence type="ECO:0000256" key="2">
    <source>
        <dbReference type="SAM" id="SignalP"/>
    </source>
</evidence>
<dbReference type="EMBL" id="OOIP01000001">
    <property type="protein sequence ID" value="SPO34901.1"/>
    <property type="molecule type" value="Genomic_DNA"/>
</dbReference>
<sequence>MALLTVLLFDFLLLVVLGRLVYKSSHSILLSILNRIQSAADRGAQRRAQVHASSTAPRSIPGDTARPATQTSARLHRRGGIRGTVVEESDADRDAPEIPLTHRHLLSQRVQQRLLALERRPPPLARPDTSCHADWIAVSDPTTRLELPYSPKLIGVAHALCLELAATRPVRSMLGALAATVGYQGAVKPHSGVGPDIGAFRRLPQELVTEIILQSAAPSLSPEEPQSSPVSILLLSKQYHKLLLPKLYHTVSLHNAFAFRNFRLTLALHNPSLGKLVRRLQIGSAQFDSTGYIPGQLAEQGPLATGIEQMLLATPNLLELSIDLFSLVALHAGTASRLEKGCQPLRLSTELCVIPYLSLPTFEDLRDLELLVFGLDRQTAFELRVALPRLERLTLRFVTRRRSDRAKRIVSTQPGGAISIDHAALLDADNLDDEDDIFARSEDIDEFIESLELLRTWPGQDSSSGRRLSSLSVFTWPSALAALKARVPDARGTDEHSFDVEAEPGARCEDSDAKVDSKVDTDAPPAPLYAGIDTSYLLGPRRGAHVLWRKTRASMAWS</sequence>
<organism evidence="3 4">
    <name type="scientific">Pseudozyma flocculosa</name>
    <dbReference type="NCBI Taxonomy" id="84751"/>
    <lineage>
        <taxon>Eukaryota</taxon>
        <taxon>Fungi</taxon>
        <taxon>Dikarya</taxon>
        <taxon>Basidiomycota</taxon>
        <taxon>Ustilaginomycotina</taxon>
        <taxon>Ustilaginomycetes</taxon>
        <taxon>Ustilaginales</taxon>
        <taxon>Ustilaginaceae</taxon>
        <taxon>Pseudozyma</taxon>
    </lineage>
</organism>
<proteinExistence type="predicted"/>
<feature type="compositionally biased region" description="Basic and acidic residues" evidence="1">
    <location>
        <begin position="492"/>
        <end position="521"/>
    </location>
</feature>
<protein>
    <recommendedName>
        <fullName evidence="5">F-box domain-containing protein</fullName>
    </recommendedName>
</protein>
<dbReference type="Proteomes" id="UP000323386">
    <property type="component" value="Unassembled WGS sequence"/>
</dbReference>
<gene>
    <name evidence="3" type="ORF">PSFLO_00372</name>
</gene>